<dbReference type="STRING" id="1273541.Pyrde_1289"/>
<reference evidence="10 11" key="1">
    <citation type="submission" date="2015-10" db="EMBL/GenBank/DDBJ databases">
        <title>Complete genome sequence of hyperthermophilic archaeon Pyrodictium delaneyi Su06.</title>
        <authorList>
            <person name="Jung J.-H."/>
            <person name="Lin J."/>
            <person name="Holden J.F."/>
            <person name="Park C.-S."/>
        </authorList>
    </citation>
    <scope>NUCLEOTIDE SEQUENCE [LARGE SCALE GENOMIC DNA]</scope>
    <source>
        <strain evidence="10 11">Su06</strain>
    </source>
</reference>
<dbReference type="GO" id="GO:0022857">
    <property type="term" value="F:transmembrane transporter activity"/>
    <property type="evidence" value="ECO:0007669"/>
    <property type="project" value="InterPro"/>
</dbReference>
<evidence type="ECO:0000256" key="9">
    <source>
        <dbReference type="SAM" id="Phobius"/>
    </source>
</evidence>
<gene>
    <name evidence="10" type="ORF">Pyrde_1289</name>
</gene>
<name>A0A0P0N4Y8_9CREN</name>
<dbReference type="CDD" id="cd06582">
    <property type="entry name" value="TM_PBP1_LivH_like"/>
    <property type="match status" value="1"/>
</dbReference>
<feature type="transmembrane region" description="Helical" evidence="9">
    <location>
        <begin position="71"/>
        <end position="92"/>
    </location>
</feature>
<dbReference type="AlphaFoldDB" id="A0A0P0N4Y8"/>
<feature type="transmembrane region" description="Helical" evidence="9">
    <location>
        <begin position="275"/>
        <end position="297"/>
    </location>
</feature>
<dbReference type="Pfam" id="PF02653">
    <property type="entry name" value="BPD_transp_2"/>
    <property type="match status" value="1"/>
</dbReference>
<evidence type="ECO:0000256" key="8">
    <source>
        <dbReference type="ARBA" id="ARBA00037998"/>
    </source>
</evidence>
<keyword evidence="3" id="KW-1003">Cell membrane</keyword>
<accession>A0A0P0N4Y8</accession>
<feature type="transmembrane region" description="Helical" evidence="9">
    <location>
        <begin position="208"/>
        <end position="228"/>
    </location>
</feature>
<feature type="transmembrane region" description="Helical" evidence="9">
    <location>
        <begin position="104"/>
        <end position="132"/>
    </location>
</feature>
<evidence type="ECO:0000256" key="2">
    <source>
        <dbReference type="ARBA" id="ARBA00022448"/>
    </source>
</evidence>
<dbReference type="InterPro" id="IPR001851">
    <property type="entry name" value="ABC_transp_permease"/>
</dbReference>
<dbReference type="Proteomes" id="UP000058613">
    <property type="component" value="Chromosome"/>
</dbReference>
<dbReference type="PATRIC" id="fig|1273541.4.peg.1373"/>
<feature type="transmembrane region" description="Helical" evidence="9">
    <location>
        <begin position="144"/>
        <end position="174"/>
    </location>
</feature>
<keyword evidence="2" id="KW-0813">Transport</keyword>
<dbReference type="GeneID" id="26099630"/>
<feature type="transmembrane region" description="Helical" evidence="9">
    <location>
        <begin position="6"/>
        <end position="33"/>
    </location>
</feature>
<keyword evidence="5" id="KW-0029">Amino-acid transport</keyword>
<evidence type="ECO:0000256" key="7">
    <source>
        <dbReference type="ARBA" id="ARBA00023136"/>
    </source>
</evidence>
<dbReference type="PANTHER" id="PTHR11795">
    <property type="entry name" value="BRANCHED-CHAIN AMINO ACID TRANSPORT SYSTEM PERMEASE PROTEIN LIVH"/>
    <property type="match status" value="1"/>
</dbReference>
<evidence type="ECO:0000313" key="11">
    <source>
        <dbReference type="Proteomes" id="UP000058613"/>
    </source>
</evidence>
<dbReference type="GO" id="GO:0005886">
    <property type="term" value="C:plasma membrane"/>
    <property type="evidence" value="ECO:0007669"/>
    <property type="project" value="UniProtKB-SubCell"/>
</dbReference>
<keyword evidence="6 9" id="KW-1133">Transmembrane helix</keyword>
<dbReference type="PANTHER" id="PTHR11795:SF445">
    <property type="entry name" value="AMINO ACID ABC TRANSPORTER PERMEASE PROTEIN"/>
    <property type="match status" value="1"/>
</dbReference>
<evidence type="ECO:0000256" key="5">
    <source>
        <dbReference type="ARBA" id="ARBA00022970"/>
    </source>
</evidence>
<comment type="subcellular location">
    <subcellularLocation>
        <location evidence="1">Cell membrane</location>
        <topology evidence="1">Multi-pass membrane protein</topology>
    </subcellularLocation>
</comment>
<sequence length="314" mass="33062">MVDSAILYGVLGAIVNGLRVGSLYGLMALGLTLIFRVTKVPNFAYAEYITYGAYAAYLAAVAAGANGVELVIALIAAVIIGAIAALASDELAFKPLWKRGATPLHLLVASIGVGLVLRYSLLAIAASAAGLLEAALPVRSSTLISIGGIVSIETSHLLAMGAATAFAIALHWLFTRTRTGKAMRATASNPVLARVSGINIYAIRRTTWLIGGGLAGFAGFVYAYYYYVNPESGWLMLLWIFAAATMGGFTFYGSIISGVLLGLAEQVISFLANMYLGLSTAYAPVIALVALIIVLMYRPEGVIRLESLSLRRRA</sequence>
<dbReference type="InterPro" id="IPR052157">
    <property type="entry name" value="BCAA_transport_permease"/>
</dbReference>
<keyword evidence="7 9" id="KW-0472">Membrane</keyword>
<dbReference type="OrthoDB" id="31233at2157"/>
<evidence type="ECO:0000256" key="4">
    <source>
        <dbReference type="ARBA" id="ARBA00022692"/>
    </source>
</evidence>
<proteinExistence type="inferred from homology"/>
<comment type="similarity">
    <text evidence="8">Belongs to the binding-protein-dependent transport system permease family. LivHM subfamily.</text>
</comment>
<feature type="transmembrane region" description="Helical" evidence="9">
    <location>
        <begin position="45"/>
        <end position="65"/>
    </location>
</feature>
<keyword evidence="4 9" id="KW-0812">Transmembrane</keyword>
<dbReference type="GO" id="GO:0006865">
    <property type="term" value="P:amino acid transport"/>
    <property type="evidence" value="ECO:0007669"/>
    <property type="project" value="UniProtKB-KW"/>
</dbReference>
<evidence type="ECO:0000256" key="6">
    <source>
        <dbReference type="ARBA" id="ARBA00022989"/>
    </source>
</evidence>
<evidence type="ECO:0000313" key="10">
    <source>
        <dbReference type="EMBL" id="ALL01335.1"/>
    </source>
</evidence>
<dbReference type="RefSeq" id="WP_055409236.1">
    <property type="nucleotide sequence ID" value="NZ_CP013011.1"/>
</dbReference>
<dbReference type="EMBL" id="CP013011">
    <property type="protein sequence ID" value="ALL01335.1"/>
    <property type="molecule type" value="Genomic_DNA"/>
</dbReference>
<dbReference type="KEGG" id="pdl:Pyrde_1289"/>
<protein>
    <submittedName>
        <fullName evidence="10">ABC-type branched-chain amino acid transport system, permease component</fullName>
    </submittedName>
</protein>
<evidence type="ECO:0000256" key="3">
    <source>
        <dbReference type="ARBA" id="ARBA00022475"/>
    </source>
</evidence>
<organism evidence="10 11">
    <name type="scientific">Pyrodictium delaneyi</name>
    <dbReference type="NCBI Taxonomy" id="1273541"/>
    <lineage>
        <taxon>Archaea</taxon>
        <taxon>Thermoproteota</taxon>
        <taxon>Thermoprotei</taxon>
        <taxon>Desulfurococcales</taxon>
        <taxon>Pyrodictiaceae</taxon>
        <taxon>Pyrodictium</taxon>
    </lineage>
</organism>
<evidence type="ECO:0000256" key="1">
    <source>
        <dbReference type="ARBA" id="ARBA00004651"/>
    </source>
</evidence>
<feature type="transmembrane region" description="Helical" evidence="9">
    <location>
        <begin position="234"/>
        <end position="263"/>
    </location>
</feature>